<keyword evidence="10" id="KW-1185">Reference proteome</keyword>
<reference evidence="9 10" key="1">
    <citation type="submission" date="2016-06" db="EMBL/GenBank/DDBJ databases">
        <title>Genome sequence of Oerskovia enterophila DSM 43852.</title>
        <authorList>
            <person name="Poehlein A."/>
            <person name="Jag V."/>
            <person name="Bengelsdorf F.R."/>
            <person name="Daniel R."/>
            <person name="Duerre P."/>
        </authorList>
    </citation>
    <scope>NUCLEOTIDE SEQUENCE [LARGE SCALE GENOMIC DNA]</scope>
    <source>
        <strain evidence="9 10">DSM 43852</strain>
    </source>
</reference>
<feature type="domain" description="Polymerase/histidinol phosphatase N-terminal" evidence="8">
    <location>
        <begin position="96"/>
        <end position="163"/>
    </location>
</feature>
<feature type="compositionally biased region" description="Low complexity" evidence="7">
    <location>
        <begin position="30"/>
        <end position="46"/>
    </location>
</feature>
<feature type="region of interest" description="Disordered" evidence="7">
    <location>
        <begin position="1484"/>
        <end position="1532"/>
    </location>
</feature>
<evidence type="ECO:0000313" key="10">
    <source>
        <dbReference type="Proteomes" id="UP000093412"/>
    </source>
</evidence>
<keyword evidence="3 9" id="KW-0548">Nucleotidyltransferase</keyword>
<dbReference type="InterPro" id="IPR003141">
    <property type="entry name" value="Pol/His_phosphatase_N"/>
</dbReference>
<dbReference type="InterPro" id="IPR016195">
    <property type="entry name" value="Pol/histidinol_Pase-like"/>
</dbReference>
<organism evidence="9 10">
    <name type="scientific">Oerskovia enterophila</name>
    <dbReference type="NCBI Taxonomy" id="43678"/>
    <lineage>
        <taxon>Bacteria</taxon>
        <taxon>Bacillati</taxon>
        <taxon>Actinomycetota</taxon>
        <taxon>Actinomycetes</taxon>
        <taxon>Micrococcales</taxon>
        <taxon>Cellulomonadaceae</taxon>
        <taxon>Oerskovia</taxon>
    </lineage>
</organism>
<dbReference type="Gene3D" id="1.10.150.870">
    <property type="match status" value="1"/>
</dbReference>
<evidence type="ECO:0000256" key="5">
    <source>
        <dbReference type="ARBA" id="ARBA00022932"/>
    </source>
</evidence>
<protein>
    <recommendedName>
        <fullName evidence="1">DNA-directed DNA polymerase</fullName>
        <ecNumber evidence="1">2.7.7.7</ecNumber>
    </recommendedName>
</protein>
<dbReference type="Pfam" id="PF17657">
    <property type="entry name" value="DNA_pol3_finger"/>
    <property type="match status" value="1"/>
</dbReference>
<dbReference type="Pfam" id="PF14579">
    <property type="entry name" value="HHH_6"/>
    <property type="match status" value="1"/>
</dbReference>
<dbReference type="InterPro" id="IPR011708">
    <property type="entry name" value="DNA_pol3_alpha_NTPase_dom"/>
</dbReference>
<dbReference type="PANTHER" id="PTHR32294">
    <property type="entry name" value="DNA POLYMERASE III SUBUNIT ALPHA"/>
    <property type="match status" value="1"/>
</dbReference>
<dbReference type="InterPro" id="IPR040982">
    <property type="entry name" value="DNA_pol3_finger"/>
</dbReference>
<keyword evidence="5" id="KW-0239">DNA-directed DNA polymerase</keyword>
<dbReference type="SUPFAM" id="SSF89550">
    <property type="entry name" value="PHP domain-like"/>
    <property type="match status" value="1"/>
</dbReference>
<dbReference type="Gene3D" id="1.10.10.1600">
    <property type="entry name" value="Bacterial DNA polymerase III alpha subunit, thumb domain"/>
    <property type="match status" value="1"/>
</dbReference>
<evidence type="ECO:0000256" key="3">
    <source>
        <dbReference type="ARBA" id="ARBA00022695"/>
    </source>
</evidence>
<evidence type="ECO:0000259" key="8">
    <source>
        <dbReference type="SMART" id="SM00481"/>
    </source>
</evidence>
<evidence type="ECO:0000313" key="9">
    <source>
        <dbReference type="EMBL" id="OCI32785.1"/>
    </source>
</evidence>
<dbReference type="InterPro" id="IPR004805">
    <property type="entry name" value="DnaE2/DnaE/PolC"/>
</dbReference>
<dbReference type="EC" id="2.7.7.7" evidence="1"/>
<comment type="caution">
    <text evidence="9">The sequence shown here is derived from an EMBL/GenBank/DDBJ whole genome shotgun (WGS) entry which is preliminary data.</text>
</comment>
<dbReference type="GO" id="GO:0003887">
    <property type="term" value="F:DNA-directed DNA polymerase activity"/>
    <property type="evidence" value="ECO:0007669"/>
    <property type="project" value="UniProtKB-EC"/>
</dbReference>
<dbReference type="SMART" id="SM00481">
    <property type="entry name" value="POLIIIAc"/>
    <property type="match status" value="1"/>
</dbReference>
<sequence length="1532" mass="163701">MSMNEQPSGESLDDWDMSADLPTGSTTHVATDAADFAADFAAPLDTPAHEPAPEASTESSTEPTADLSADVAEPAALDAAAPAPEPELAPAGRGFVHLHLHSEYSPLDGLGQLPDVVAAAAADGNPAVASTDHGTLSGAWKLDTLARQHDIKPIIGVEAYLAFGSRLARETGEVDPDDEDNEDVTSEGEGEDRRKTKRARQYMHLTLLAATPTGWSNLVRIVNESQSSASFWSKPRIDYDLLAANAEGIIVLTGCLGGPLAYHLNRATLMDSRAEAARDQVEARSQREQAAAMREKARWHLDQIIDAVGSQNVYIEVMDHGIPAQARVTTELRKISEESGIALVATNDAHFVHADQGRAHEAWLAVSSKKTLSDPKRFHFHGHGHHMRTEAEMRALFDGADWWQEACDNTLVIAERCAARVLPEPKIRLPKFPTPAGFEDSTAYMKHLVTQGAIRRYAPEGTPADAGSSVLDAEVRARLNHEFEVIKGLGFVDYFLIVWDVIEWARTQGIRVGVGRGSAAGSVVSYCLGIVGVDPIRHGLLFERFLDFTRAELPDIDTDFEKGRRGEVLAYFAQRWGSDSVAQLGTFGIARTKAAIKDAARVLDATTLGNRISSKVPSAGGKPLTFASLDDPSEGSAAEYRKVLAAAGAEGAEIIDLARDFEGTTRQPGLHACGVVLSDEPLTALIPTRRNRSKTAEVGAPRITEWEGSDIEAYGLVKMDLLGLRTLDVISACVALVAQNTGEVVDPDALDPDSPSHPERSHRAWQILQAGRTAGVFQLDSSGMTRLCEQVSPDSIDDLSALVALFRPGPLSAGMHERYAERKNGREQVSYDYLTTNPDEVAVIGQVLDQTFATVVFQEQLMQLGEVVAGFDAAERNRLRKAVSKKKADEVAAVRGLFMAGGVLDHHKDGTAKVAFSIPTLEQLWKTFEGSAAYLFNKSHSAAYAQVAYVTAYLKANWPHEYAAALLSVTEDDDKRFVTLVDLAAEGLTVLPPDVNLGQVSTSSDGTSVRLGLSEVKGAGEDTAKIVAARDLGGPFTSLVDMMERSQVSVTLVEALIEAGACDTFGPRLGLMMISRSFRSTPAAKPGAAPRPAAAVHHLPVPNAHWGVAQRAARQRATLGCVLGPPPLVTLSSQLRSVTVTGSRGESGRPTPLHRVRLQGDGTRADTIAMISAWAPRTYAGGRMVSLTLEGSSCTMKGVAFDSTCANIVREFGDADPQVGDIVAVNAKVNVSEREYERTDESGETSMVVETSTELMVNRLYPLDIQDPTTVDLAPVDAGVLDSLAVRDDLFAAPAPAPVAVEGEDLLDQGTTTGTQPAPAPDAAPVVEPVVEPAPTPAPAAVRDDFGFDDFGPDPLEAMAFADTFDPEADRARRLADLSLSAATTVQASTPVAPVARGVLPVLAIHVSKDSSSFDLELVGGDVSRTVKGLLVSHPNLRKPPAGWREQPSTWMVRTPQDGAPVAVVLVMAPAQYATHQVTGDFSGISPHVDRQQVAPAPGVPTDNGWHPLSDQLDSTTPQRPQAPRSMTEVAP</sequence>
<comment type="catalytic activity">
    <reaction evidence="6">
        <text>DNA(n) + a 2'-deoxyribonucleoside 5'-triphosphate = DNA(n+1) + diphosphate</text>
        <dbReference type="Rhea" id="RHEA:22508"/>
        <dbReference type="Rhea" id="RHEA-COMP:17339"/>
        <dbReference type="Rhea" id="RHEA-COMP:17340"/>
        <dbReference type="ChEBI" id="CHEBI:33019"/>
        <dbReference type="ChEBI" id="CHEBI:61560"/>
        <dbReference type="ChEBI" id="CHEBI:173112"/>
        <dbReference type="EC" id="2.7.7.7"/>
    </reaction>
</comment>
<proteinExistence type="predicted"/>
<name>A0ABX2Y858_9CELL</name>
<dbReference type="PANTHER" id="PTHR32294:SF0">
    <property type="entry name" value="DNA POLYMERASE III SUBUNIT ALPHA"/>
    <property type="match status" value="1"/>
</dbReference>
<keyword evidence="4" id="KW-0235">DNA replication</keyword>
<dbReference type="InterPro" id="IPR041931">
    <property type="entry name" value="DNA_pol3_alpha_thumb_dom"/>
</dbReference>
<evidence type="ECO:0000256" key="6">
    <source>
        <dbReference type="ARBA" id="ARBA00049244"/>
    </source>
</evidence>
<keyword evidence="2 9" id="KW-0808">Transferase</keyword>
<dbReference type="Pfam" id="PF02811">
    <property type="entry name" value="PHP"/>
    <property type="match status" value="1"/>
</dbReference>
<dbReference type="EMBL" id="MAQA01000003">
    <property type="protein sequence ID" value="OCI32785.1"/>
    <property type="molecule type" value="Genomic_DNA"/>
</dbReference>
<dbReference type="InterPro" id="IPR004013">
    <property type="entry name" value="PHP_dom"/>
</dbReference>
<evidence type="ECO:0000256" key="1">
    <source>
        <dbReference type="ARBA" id="ARBA00012417"/>
    </source>
</evidence>
<feature type="region of interest" description="Disordered" evidence="7">
    <location>
        <begin position="170"/>
        <end position="197"/>
    </location>
</feature>
<dbReference type="NCBIfam" id="TIGR00594">
    <property type="entry name" value="polc"/>
    <property type="match status" value="1"/>
</dbReference>
<accession>A0ABX2Y858</accession>
<feature type="region of interest" description="Disordered" evidence="7">
    <location>
        <begin position="1"/>
        <end position="66"/>
    </location>
</feature>
<evidence type="ECO:0000256" key="7">
    <source>
        <dbReference type="SAM" id="MobiDB-lite"/>
    </source>
</evidence>
<feature type="compositionally biased region" description="Acidic residues" evidence="7">
    <location>
        <begin position="173"/>
        <end position="190"/>
    </location>
</feature>
<dbReference type="InterPro" id="IPR029460">
    <property type="entry name" value="DNAPol_HHH"/>
</dbReference>
<dbReference type="Proteomes" id="UP000093412">
    <property type="component" value="Unassembled WGS sequence"/>
</dbReference>
<gene>
    <name evidence="9" type="primary">dnaE_1</name>
    <name evidence="9" type="ORF">OERS_03770</name>
</gene>
<evidence type="ECO:0000256" key="2">
    <source>
        <dbReference type="ARBA" id="ARBA00022679"/>
    </source>
</evidence>
<evidence type="ECO:0000256" key="4">
    <source>
        <dbReference type="ARBA" id="ARBA00022705"/>
    </source>
</evidence>
<dbReference type="Pfam" id="PF07733">
    <property type="entry name" value="DNA_pol3_alpha"/>
    <property type="match status" value="1"/>
</dbReference>
<dbReference type="Gene3D" id="3.20.20.140">
    <property type="entry name" value="Metal-dependent hydrolases"/>
    <property type="match status" value="1"/>
</dbReference>